<organism evidence="3 4">
    <name type="scientific">Alloscardovia venturai</name>
    <dbReference type="NCBI Taxonomy" id="1769421"/>
    <lineage>
        <taxon>Bacteria</taxon>
        <taxon>Bacillati</taxon>
        <taxon>Actinomycetota</taxon>
        <taxon>Actinomycetes</taxon>
        <taxon>Bifidobacteriales</taxon>
        <taxon>Bifidobacteriaceae</taxon>
        <taxon>Alloscardovia</taxon>
    </lineage>
</organism>
<dbReference type="PANTHER" id="PTHR33713:SF6">
    <property type="entry name" value="ANTITOXIN YEFM"/>
    <property type="match status" value="1"/>
</dbReference>
<dbReference type="InterPro" id="IPR051405">
    <property type="entry name" value="phD/YefM_antitoxin"/>
</dbReference>
<proteinExistence type="inferred from homology"/>
<dbReference type="Gene3D" id="3.40.1620.10">
    <property type="entry name" value="YefM-like domain"/>
    <property type="match status" value="1"/>
</dbReference>
<protein>
    <recommendedName>
        <fullName evidence="2">Antitoxin</fullName>
    </recommendedName>
</protein>
<keyword evidence="4" id="KW-1185">Reference proteome</keyword>
<evidence type="ECO:0000313" key="3">
    <source>
        <dbReference type="EMBL" id="MFD0705319.1"/>
    </source>
</evidence>
<evidence type="ECO:0000256" key="2">
    <source>
        <dbReference type="RuleBase" id="RU362080"/>
    </source>
</evidence>
<evidence type="ECO:0000256" key="1">
    <source>
        <dbReference type="ARBA" id="ARBA00009981"/>
    </source>
</evidence>
<evidence type="ECO:0000313" key="4">
    <source>
        <dbReference type="Proteomes" id="UP001597036"/>
    </source>
</evidence>
<dbReference type="EMBL" id="JBHTHQ010000021">
    <property type="protein sequence ID" value="MFD0705319.1"/>
    <property type="molecule type" value="Genomic_DNA"/>
</dbReference>
<sequence>MHTVTVIVTRKDIYNLINEVNTENAPITITSTKGKSAVLIGEDDWEAIQETLYLMNVPRMSETLMKTRNEIRTDYLTDDELEW</sequence>
<gene>
    <name evidence="3" type="ORF">ACFQY8_06125</name>
</gene>
<reference evidence="4" key="1">
    <citation type="journal article" date="2019" name="Int. J. Syst. Evol. Microbiol.">
        <title>The Global Catalogue of Microorganisms (GCM) 10K type strain sequencing project: providing services to taxonomists for standard genome sequencing and annotation.</title>
        <authorList>
            <consortium name="The Broad Institute Genomics Platform"/>
            <consortium name="The Broad Institute Genome Sequencing Center for Infectious Disease"/>
            <person name="Wu L."/>
            <person name="Ma J."/>
        </authorList>
    </citation>
    <scope>NUCLEOTIDE SEQUENCE [LARGE SCALE GENOMIC DNA]</scope>
    <source>
        <strain evidence="4">CCM 8604</strain>
    </source>
</reference>
<dbReference type="InterPro" id="IPR006442">
    <property type="entry name" value="Antitoxin_Phd/YefM"/>
</dbReference>
<comment type="function">
    <text evidence="2">Antitoxin component of a type II toxin-antitoxin (TA) system.</text>
</comment>
<accession>A0ABW2Y7T9</accession>
<name>A0ABW2Y7T9_9BIFI</name>
<dbReference type="NCBIfam" id="TIGR01552">
    <property type="entry name" value="phd_fam"/>
    <property type="match status" value="1"/>
</dbReference>
<dbReference type="SUPFAM" id="SSF143120">
    <property type="entry name" value="YefM-like"/>
    <property type="match status" value="1"/>
</dbReference>
<dbReference type="PANTHER" id="PTHR33713">
    <property type="entry name" value="ANTITOXIN YAFN-RELATED"/>
    <property type="match status" value="1"/>
</dbReference>
<comment type="caution">
    <text evidence="3">The sequence shown here is derived from an EMBL/GenBank/DDBJ whole genome shotgun (WGS) entry which is preliminary data.</text>
</comment>
<dbReference type="RefSeq" id="WP_377939010.1">
    <property type="nucleotide sequence ID" value="NZ_JBHTHQ010000021.1"/>
</dbReference>
<dbReference type="Proteomes" id="UP001597036">
    <property type="component" value="Unassembled WGS sequence"/>
</dbReference>
<comment type="similarity">
    <text evidence="1 2">Belongs to the phD/YefM antitoxin family.</text>
</comment>
<dbReference type="InterPro" id="IPR036165">
    <property type="entry name" value="YefM-like_sf"/>
</dbReference>
<dbReference type="Pfam" id="PF02604">
    <property type="entry name" value="PhdYeFM_antitox"/>
    <property type="match status" value="1"/>
</dbReference>